<dbReference type="InterPro" id="IPR041698">
    <property type="entry name" value="Methyltransf_25"/>
</dbReference>
<accession>A0A381XGY4</accession>
<dbReference type="CDD" id="cd02440">
    <property type="entry name" value="AdoMet_MTases"/>
    <property type="match status" value="1"/>
</dbReference>
<feature type="domain" description="Methyltransferase" evidence="3">
    <location>
        <begin position="65"/>
        <end position="152"/>
    </location>
</feature>
<dbReference type="Pfam" id="PF00535">
    <property type="entry name" value="Glycos_transf_2"/>
    <property type="match status" value="1"/>
</dbReference>
<evidence type="ECO:0000313" key="4">
    <source>
        <dbReference type="EMBL" id="SVA64006.1"/>
    </source>
</evidence>
<feature type="non-terminal residue" evidence="4">
    <location>
        <position position="1"/>
    </location>
</feature>
<reference evidence="4" key="1">
    <citation type="submission" date="2018-05" db="EMBL/GenBank/DDBJ databases">
        <authorList>
            <person name="Lanie J.A."/>
            <person name="Ng W.-L."/>
            <person name="Kazmierczak K.M."/>
            <person name="Andrzejewski T.M."/>
            <person name="Davidsen T.M."/>
            <person name="Wayne K.J."/>
            <person name="Tettelin H."/>
            <person name="Glass J.I."/>
            <person name="Rusch D."/>
            <person name="Podicherti R."/>
            <person name="Tsui H.-C.T."/>
            <person name="Winkler M.E."/>
        </authorList>
    </citation>
    <scope>NUCLEOTIDE SEQUENCE</scope>
</reference>
<dbReference type="EMBL" id="UINC01015149">
    <property type="protein sequence ID" value="SVA64006.1"/>
    <property type="molecule type" value="Genomic_DNA"/>
</dbReference>
<name>A0A381XGY4_9ZZZZ</name>
<evidence type="ECO:0000256" key="1">
    <source>
        <dbReference type="SAM" id="MobiDB-lite"/>
    </source>
</evidence>
<dbReference type="PANTHER" id="PTHR48090:SF7">
    <property type="entry name" value="RFBJ PROTEIN"/>
    <property type="match status" value="1"/>
</dbReference>
<evidence type="ECO:0008006" key="5">
    <source>
        <dbReference type="Google" id="ProtNLM"/>
    </source>
</evidence>
<evidence type="ECO:0000259" key="3">
    <source>
        <dbReference type="Pfam" id="PF13649"/>
    </source>
</evidence>
<dbReference type="InterPro" id="IPR029044">
    <property type="entry name" value="Nucleotide-diphossugar_trans"/>
</dbReference>
<dbReference type="InterPro" id="IPR001173">
    <property type="entry name" value="Glyco_trans_2-like"/>
</dbReference>
<dbReference type="SUPFAM" id="SSF53448">
    <property type="entry name" value="Nucleotide-diphospho-sugar transferases"/>
    <property type="match status" value="1"/>
</dbReference>
<dbReference type="Gene3D" id="3.90.550.10">
    <property type="entry name" value="Spore Coat Polysaccharide Biosynthesis Protein SpsA, Chain A"/>
    <property type="match status" value="1"/>
</dbReference>
<sequence length="494" mass="56325">VTHPTEIAEPQQSAPRKKHLDHVAAIREWARTKAERQSRRSLPTDFFRRSSEDYLKFLVPENQRILSLGCGAGDTMAGLNPAFGLGIDLDASALQIAQNKYPRLQFMEGDMEDADLIEQIAQNLPFDVVLLDGSLGYLDDIQTFLTRLQVVCNEDTRVVSVYYGYLWEPVLRLAEKLQLREPSLDTTWLRMGDVENFMTLGGFETIKKEWRVLLPFRMFGLGNLVNRYVAPLPWIRRLALSHYLVARKMPKYSLQEHSVSVVIPCRNERGNIEPAIQRLPKLGSGTEIIFVEGHSTDGTWEEVKRVQKIYPGLDISILQQTGEGKGDAVRAGFDLAKGDILMILDADLTVPPEDLEKFFEIICSGKGEYVNGSRLIYGMEDQAMRFLNFLANHFFALVFTFLINQRLTDTLCGTKVLTRKNYQRIKAGRTYFGTFDPFGDFDLIFGASKLNLKFAEVPVRYASRRYGSTQISRFRHGLLLLRMVVFAYRKLKAI</sequence>
<dbReference type="InterPro" id="IPR050256">
    <property type="entry name" value="Glycosyltransferase_2"/>
</dbReference>
<protein>
    <recommendedName>
        <fullName evidence="5">Glycosyltransferase 2-like domain-containing protein</fullName>
    </recommendedName>
</protein>
<dbReference type="SUPFAM" id="SSF53335">
    <property type="entry name" value="S-adenosyl-L-methionine-dependent methyltransferases"/>
    <property type="match status" value="1"/>
</dbReference>
<dbReference type="PANTHER" id="PTHR48090">
    <property type="entry name" value="UNDECAPRENYL-PHOSPHATE 4-DEOXY-4-FORMAMIDO-L-ARABINOSE TRANSFERASE-RELATED"/>
    <property type="match status" value="1"/>
</dbReference>
<dbReference type="Gene3D" id="3.40.50.150">
    <property type="entry name" value="Vaccinia Virus protein VP39"/>
    <property type="match status" value="1"/>
</dbReference>
<proteinExistence type="predicted"/>
<evidence type="ECO:0000259" key="2">
    <source>
        <dbReference type="Pfam" id="PF00535"/>
    </source>
</evidence>
<feature type="domain" description="Glycosyltransferase 2-like" evidence="2">
    <location>
        <begin position="260"/>
        <end position="404"/>
    </location>
</feature>
<dbReference type="AlphaFoldDB" id="A0A381XGY4"/>
<feature type="region of interest" description="Disordered" evidence="1">
    <location>
        <begin position="1"/>
        <end position="20"/>
    </location>
</feature>
<dbReference type="InterPro" id="IPR029063">
    <property type="entry name" value="SAM-dependent_MTases_sf"/>
</dbReference>
<dbReference type="CDD" id="cd04179">
    <property type="entry name" value="DPM_DPG-synthase_like"/>
    <property type="match status" value="1"/>
</dbReference>
<gene>
    <name evidence="4" type="ORF">METZ01_LOCUS116860</name>
</gene>
<dbReference type="Pfam" id="PF13649">
    <property type="entry name" value="Methyltransf_25"/>
    <property type="match status" value="1"/>
</dbReference>
<organism evidence="4">
    <name type="scientific">marine metagenome</name>
    <dbReference type="NCBI Taxonomy" id="408172"/>
    <lineage>
        <taxon>unclassified sequences</taxon>
        <taxon>metagenomes</taxon>
        <taxon>ecological metagenomes</taxon>
    </lineage>
</organism>